<accession>A0A6G0U2U6</accession>
<feature type="transmembrane region" description="Helical" evidence="2">
    <location>
        <begin position="343"/>
        <end position="367"/>
    </location>
</feature>
<dbReference type="GO" id="GO:0090482">
    <property type="term" value="F:vitamin transmembrane transporter activity"/>
    <property type="evidence" value="ECO:0007669"/>
    <property type="project" value="InterPro"/>
</dbReference>
<dbReference type="PANTHER" id="PTHR10686:SF18">
    <property type="entry name" value="IP11787P-RELATED"/>
    <property type="match status" value="1"/>
</dbReference>
<feature type="transmembrane region" description="Helical" evidence="2">
    <location>
        <begin position="95"/>
        <end position="121"/>
    </location>
</feature>
<keyword evidence="2" id="KW-1133">Transmembrane helix</keyword>
<sequence length="402" mass="46363">MESWKKVCIIVSVYVVLREFRPIDPFIIKYITSLPEKYTIKTVSSSTLMTLDYLLLGSPTIFVLKSSQIFLMLFRAAEVAHYTYMFAKIENKDQYQIATCIIKISIMIGKSSCGIIAQVLISYNISVYTVHSTLKLTLKKFVIGMILTTIWSLIMPPVKFSLYFYKEKDSTIIQTKINESTNVNLDKKNIKNYLIKMKFSEVIQKLWDDFSVAYTDANVFKWSVWWSLSFSGYVLVSHYIQLHWEEIEPHSEQSPLNGAVESLATLLSAATIYAIGRVNGDWDKYRDIIMAIVAMGLGVMLYFLSLTKSLTKSYVYYIIFCCTYQTMATISSAGVAKFLKRNCYALIFGFNKLIGYILIIIFTIIIVEDKLFSFDIRQQESLYYIIIAHIISINREIMCQYV</sequence>
<comment type="similarity">
    <text evidence="1">Belongs to the reduced folate carrier (RFC) transporter (TC 2.A.48) family.</text>
</comment>
<dbReference type="GO" id="GO:0005886">
    <property type="term" value="C:plasma membrane"/>
    <property type="evidence" value="ECO:0007669"/>
    <property type="project" value="TreeGrafter"/>
</dbReference>
<evidence type="ECO:0000256" key="1">
    <source>
        <dbReference type="ARBA" id="ARBA00005773"/>
    </source>
</evidence>
<reference evidence="3 4" key="1">
    <citation type="submission" date="2019-08" db="EMBL/GenBank/DDBJ databases">
        <title>The genome of the soybean aphid Biotype 1, its phylome, world population structure and adaptation to the North American continent.</title>
        <authorList>
            <person name="Giordano R."/>
            <person name="Donthu R.K."/>
            <person name="Hernandez A.G."/>
            <person name="Wright C.L."/>
            <person name="Zimin A.V."/>
        </authorList>
    </citation>
    <scope>NUCLEOTIDE SEQUENCE [LARGE SCALE GENOMIC DNA]</scope>
    <source>
        <tissue evidence="3">Whole aphids</tissue>
    </source>
</reference>
<evidence type="ECO:0000313" key="4">
    <source>
        <dbReference type="Proteomes" id="UP000475862"/>
    </source>
</evidence>
<dbReference type="EMBL" id="VYZN01000009">
    <property type="protein sequence ID" value="KAE9543263.1"/>
    <property type="molecule type" value="Genomic_DNA"/>
</dbReference>
<evidence type="ECO:0000313" key="3">
    <source>
        <dbReference type="EMBL" id="KAE9543263.1"/>
    </source>
</evidence>
<feature type="transmembrane region" description="Helical" evidence="2">
    <location>
        <begin position="314"/>
        <end position="336"/>
    </location>
</feature>
<organism evidence="3 4">
    <name type="scientific">Aphis glycines</name>
    <name type="common">Soybean aphid</name>
    <dbReference type="NCBI Taxonomy" id="307491"/>
    <lineage>
        <taxon>Eukaryota</taxon>
        <taxon>Metazoa</taxon>
        <taxon>Ecdysozoa</taxon>
        <taxon>Arthropoda</taxon>
        <taxon>Hexapoda</taxon>
        <taxon>Insecta</taxon>
        <taxon>Pterygota</taxon>
        <taxon>Neoptera</taxon>
        <taxon>Paraneoptera</taxon>
        <taxon>Hemiptera</taxon>
        <taxon>Sternorrhyncha</taxon>
        <taxon>Aphidomorpha</taxon>
        <taxon>Aphidoidea</taxon>
        <taxon>Aphididae</taxon>
        <taxon>Aphidini</taxon>
        <taxon>Aphis</taxon>
        <taxon>Aphis</taxon>
    </lineage>
</organism>
<dbReference type="InterPro" id="IPR036259">
    <property type="entry name" value="MFS_trans_sf"/>
</dbReference>
<dbReference type="SUPFAM" id="SSF103473">
    <property type="entry name" value="MFS general substrate transporter"/>
    <property type="match status" value="1"/>
</dbReference>
<protein>
    <submittedName>
        <fullName evidence="3">Uncharacterized protein</fullName>
    </submittedName>
</protein>
<dbReference type="OrthoDB" id="18814at2759"/>
<dbReference type="InterPro" id="IPR002666">
    <property type="entry name" value="Folate_carrier"/>
</dbReference>
<comment type="caution">
    <text evidence="3">The sequence shown here is derived from an EMBL/GenBank/DDBJ whole genome shotgun (WGS) entry which is preliminary data.</text>
</comment>
<dbReference type="AlphaFoldDB" id="A0A6G0U2U6"/>
<keyword evidence="2" id="KW-0472">Membrane</keyword>
<dbReference type="Pfam" id="PF01770">
    <property type="entry name" value="Folate_carrier"/>
    <property type="match status" value="1"/>
</dbReference>
<dbReference type="PANTHER" id="PTHR10686">
    <property type="entry name" value="FOLATE TRANSPORTER"/>
    <property type="match status" value="1"/>
</dbReference>
<proteinExistence type="inferred from homology"/>
<keyword evidence="2" id="KW-0812">Transmembrane</keyword>
<dbReference type="Proteomes" id="UP000475862">
    <property type="component" value="Unassembled WGS sequence"/>
</dbReference>
<evidence type="ECO:0000256" key="2">
    <source>
        <dbReference type="SAM" id="Phobius"/>
    </source>
</evidence>
<feature type="transmembrane region" description="Helical" evidence="2">
    <location>
        <begin position="224"/>
        <end position="244"/>
    </location>
</feature>
<name>A0A6G0U2U6_APHGL</name>
<feature type="transmembrane region" description="Helical" evidence="2">
    <location>
        <begin position="141"/>
        <end position="165"/>
    </location>
</feature>
<feature type="transmembrane region" description="Helical" evidence="2">
    <location>
        <begin position="288"/>
        <end position="308"/>
    </location>
</feature>
<keyword evidence="4" id="KW-1185">Reference proteome</keyword>
<dbReference type="Gene3D" id="1.20.1250.20">
    <property type="entry name" value="MFS general substrate transporter like domains"/>
    <property type="match status" value="1"/>
</dbReference>
<gene>
    <name evidence="3" type="ORF">AGLY_003174</name>
</gene>